<dbReference type="GO" id="GO:0006412">
    <property type="term" value="P:translation"/>
    <property type="evidence" value="ECO:0007669"/>
    <property type="project" value="InterPro"/>
</dbReference>
<reference evidence="5 6" key="1">
    <citation type="submission" date="2014-06" db="EMBL/GenBank/DDBJ databases">
        <authorList>
            <person name="Swart Estienne"/>
        </authorList>
    </citation>
    <scope>NUCLEOTIDE SEQUENCE [LARGE SCALE GENOMIC DNA]</scope>
    <source>
        <strain evidence="5 6">130c</strain>
    </source>
</reference>
<evidence type="ECO:0000256" key="3">
    <source>
        <dbReference type="ARBA" id="ARBA00023274"/>
    </source>
</evidence>
<dbReference type="HAMAP" id="MF_01341">
    <property type="entry name" value="Ribosomal_uL15"/>
    <property type="match status" value="1"/>
</dbReference>
<dbReference type="Proteomes" id="UP000039865">
    <property type="component" value="Unassembled WGS sequence"/>
</dbReference>
<dbReference type="AlphaFoldDB" id="A0A078APB9"/>
<gene>
    <name evidence="5" type="primary">Contig12179.g13013</name>
    <name evidence="5" type="ORF">STYLEM_13272</name>
</gene>
<dbReference type="InterPro" id="IPR036227">
    <property type="entry name" value="Ribosomal_uL15/eL18_sf"/>
</dbReference>
<dbReference type="InterPro" id="IPR030878">
    <property type="entry name" value="Ribosomal_uL15"/>
</dbReference>
<dbReference type="PANTHER" id="PTHR12934:SF11">
    <property type="entry name" value="LARGE RIBOSOMAL SUBUNIT PROTEIN UL15M"/>
    <property type="match status" value="1"/>
</dbReference>
<dbReference type="InParanoid" id="A0A078APB9"/>
<evidence type="ECO:0000313" key="5">
    <source>
        <dbReference type="EMBL" id="CDW84215.1"/>
    </source>
</evidence>
<dbReference type="InterPro" id="IPR005749">
    <property type="entry name" value="Ribosomal_uL15_bac-type"/>
</dbReference>
<proteinExistence type="inferred from homology"/>
<feature type="domain" description="Large ribosomal subunit protein uL15/eL18" evidence="4">
    <location>
        <begin position="126"/>
        <end position="203"/>
    </location>
</feature>
<dbReference type="OMA" id="DKCPGKG"/>
<dbReference type="Gene3D" id="3.100.10.10">
    <property type="match status" value="1"/>
</dbReference>
<evidence type="ECO:0000256" key="1">
    <source>
        <dbReference type="ARBA" id="ARBA00007320"/>
    </source>
</evidence>
<dbReference type="Pfam" id="PF00828">
    <property type="entry name" value="Ribosomal_L27A"/>
    <property type="match status" value="1"/>
</dbReference>
<dbReference type="SUPFAM" id="SSF52080">
    <property type="entry name" value="Ribosomal proteins L15p and L18e"/>
    <property type="match status" value="1"/>
</dbReference>
<keyword evidence="6" id="KW-1185">Reference proteome</keyword>
<keyword evidence="2 5" id="KW-0689">Ribosomal protein</keyword>
<evidence type="ECO:0000313" key="6">
    <source>
        <dbReference type="Proteomes" id="UP000039865"/>
    </source>
</evidence>
<protein>
    <submittedName>
        <fullName evidence="5">50s ribosomal protein l15</fullName>
    </submittedName>
</protein>
<dbReference type="EMBL" id="CCKQ01012596">
    <property type="protein sequence ID" value="CDW84215.1"/>
    <property type="molecule type" value="Genomic_DNA"/>
</dbReference>
<name>A0A078APB9_STYLE</name>
<evidence type="ECO:0000256" key="2">
    <source>
        <dbReference type="ARBA" id="ARBA00022980"/>
    </source>
</evidence>
<dbReference type="GO" id="GO:0005762">
    <property type="term" value="C:mitochondrial large ribosomal subunit"/>
    <property type="evidence" value="ECO:0007669"/>
    <property type="project" value="TreeGrafter"/>
</dbReference>
<accession>A0A078APB9</accession>
<keyword evidence="3" id="KW-0687">Ribonucleoprotein</keyword>
<dbReference type="FunCoup" id="A0A078APB9">
    <property type="interactions" value="103"/>
</dbReference>
<dbReference type="GO" id="GO:0003735">
    <property type="term" value="F:structural constituent of ribosome"/>
    <property type="evidence" value="ECO:0007669"/>
    <property type="project" value="InterPro"/>
</dbReference>
<dbReference type="PANTHER" id="PTHR12934">
    <property type="entry name" value="50S RIBOSOMAL PROTEIN L15"/>
    <property type="match status" value="1"/>
</dbReference>
<evidence type="ECO:0000259" key="4">
    <source>
        <dbReference type="Pfam" id="PF00828"/>
    </source>
</evidence>
<comment type="similarity">
    <text evidence="1">Belongs to the universal ribosomal protein uL15 family.</text>
</comment>
<dbReference type="InterPro" id="IPR021131">
    <property type="entry name" value="Ribosomal_uL15/eL18"/>
</dbReference>
<organism evidence="5 6">
    <name type="scientific">Stylonychia lemnae</name>
    <name type="common">Ciliate</name>
    <dbReference type="NCBI Taxonomy" id="5949"/>
    <lineage>
        <taxon>Eukaryota</taxon>
        <taxon>Sar</taxon>
        <taxon>Alveolata</taxon>
        <taxon>Ciliophora</taxon>
        <taxon>Intramacronucleata</taxon>
        <taxon>Spirotrichea</taxon>
        <taxon>Stichotrichia</taxon>
        <taxon>Sporadotrichida</taxon>
        <taxon>Oxytrichidae</taxon>
        <taxon>Stylonychinae</taxon>
        <taxon>Stylonychia</taxon>
    </lineage>
</organism>
<sequence length="316" mass="35364">MFVRPANLLTSNQVLGRMLMMTQNHHNMMLMGAIQRCNFVSRAPNGLTEYQAEAKELLPFNASNLWDNIGARQKFKRVGRGPGSGLGAGGQVNRGFEGGQSSLSKRFPKRGMKADAFNNKDEIEILNLGQLAYYISKGFVDASKTITMKDLVDSRCLSSVKDGVKLLSRGAESLQKLGVPINIEVSNATKSAIEAIKATGGEISVQYRTPLIMRYHLKPHKFNDYKTLKTPMPPQKKVVKLEKLREKGLNVAYPRAPWYTDNKEAILKEASDTEKRINEAQHANLLKKLPADRNAGQSKDIPKIERKPITKFYKFI</sequence>
<dbReference type="OrthoDB" id="361383at2759"/>